<reference evidence="1 2" key="1">
    <citation type="journal article" date="2011" name="J. Bacteriol.">
        <title>Genome sequence of strain IMCC3088, a proteorhodopsin-containing marine bacterium belonging to the OM60/NOR5 clade.</title>
        <authorList>
            <person name="Jang Y."/>
            <person name="Oh H.M."/>
            <person name="Kang I."/>
            <person name="Lee K."/>
            <person name="Yang S.J."/>
            <person name="Cho J.C."/>
        </authorList>
    </citation>
    <scope>NUCLEOTIDE SEQUENCE [LARGE SCALE GENOMIC DNA]</scope>
    <source>
        <strain evidence="1 2">IMCC3088</strain>
    </source>
</reference>
<evidence type="ECO:0000313" key="2">
    <source>
        <dbReference type="Proteomes" id="UP000005615"/>
    </source>
</evidence>
<dbReference type="STRING" id="2518989.IMCC3088_54"/>
<accession>F3L5C3</accession>
<sequence>MGTSPEQWVCGQKDLLSGRFTPVWKDESSDLAPLIAR</sequence>
<keyword evidence="2" id="KW-1185">Reference proteome</keyword>
<gene>
    <name evidence="1" type="ORF">IMCC3088_54</name>
</gene>
<dbReference type="Proteomes" id="UP000005615">
    <property type="component" value="Unassembled WGS sequence"/>
</dbReference>
<protein>
    <submittedName>
        <fullName evidence="1">Uncharacterized protein</fullName>
    </submittedName>
</protein>
<organism evidence="1 2">
    <name type="scientific">Aequoribacter fuscus</name>
    <dbReference type="NCBI Taxonomy" id="2518989"/>
    <lineage>
        <taxon>Bacteria</taxon>
        <taxon>Pseudomonadati</taxon>
        <taxon>Pseudomonadota</taxon>
        <taxon>Gammaproteobacteria</taxon>
        <taxon>Cellvibrionales</taxon>
        <taxon>Halieaceae</taxon>
        <taxon>Aequoribacter</taxon>
    </lineage>
</organism>
<name>F3L5C3_9GAMM</name>
<proteinExistence type="predicted"/>
<dbReference type="EMBL" id="AEIG01000103">
    <property type="protein sequence ID" value="EGG28484.1"/>
    <property type="molecule type" value="Genomic_DNA"/>
</dbReference>
<comment type="caution">
    <text evidence="1">The sequence shown here is derived from an EMBL/GenBank/DDBJ whole genome shotgun (WGS) entry which is preliminary data.</text>
</comment>
<dbReference type="AlphaFoldDB" id="F3L5C3"/>
<evidence type="ECO:0000313" key="1">
    <source>
        <dbReference type="EMBL" id="EGG28484.1"/>
    </source>
</evidence>